<proteinExistence type="predicted"/>
<dbReference type="EMBL" id="CP127527">
    <property type="protein sequence ID" value="XRI78488.1"/>
    <property type="molecule type" value="Genomic_DNA"/>
</dbReference>
<name>A0ACD5HT23_9PROT</name>
<evidence type="ECO:0000313" key="1">
    <source>
        <dbReference type="EMBL" id="XRI78488.1"/>
    </source>
</evidence>
<protein>
    <submittedName>
        <fullName evidence="1">Glycoside hydrolase</fullName>
    </submittedName>
</protein>
<reference evidence="1 2" key="1">
    <citation type="journal article" date="2019" name="Int. J. Syst. Evol. Microbiol.">
        <title>Acidithiobacillus sulfuriphilus sp. nov.: an extremely acidophilic sulfur-oxidizing chemolithotroph isolated from a neutral pH environment.</title>
        <authorList>
            <person name="Falagan C."/>
            <person name="Moya-Beltran A."/>
            <person name="Castro M."/>
            <person name="Quatrini R."/>
            <person name="Johnson D.B."/>
        </authorList>
    </citation>
    <scope>NUCLEOTIDE SEQUENCE [LARGE SCALE GENOMIC DNA]</scope>
    <source>
        <strain evidence="1 2">CJ-2</strain>
    </source>
</reference>
<keyword evidence="1" id="KW-0378">Hydrolase</keyword>
<dbReference type="Proteomes" id="UP000271650">
    <property type="component" value="Chromosome"/>
</dbReference>
<evidence type="ECO:0000313" key="2">
    <source>
        <dbReference type="Proteomes" id="UP000271650"/>
    </source>
</evidence>
<sequence length="372" mass="41225">MGDLKTGETLSLAPFRPKALYLSSYGAGNMHLRESALDLIGKTDLNAVVIDVKSDRGMIAYRTDIPLAAEIGAQKGITIKHIRRLIDDLHKKGIYAIARIVVFKDNLLALARPDWAVRTASGAIWRDREGIGWTDPFARQVWDYNIDIAVEAARDGFDEIQFDYVRFPDAKGLVFSEPNTEKNRIAAISGFLAAARKRLVPYNVFLSADIFGYVIWNRNDTGIGQRLNDLAQQVDYISPMLYPSGFQYGIPGYPDPVRHPRQIVYLSLRKAEERTGLPAVRFRPWLQAFRDYAFGGQPFGSEEIAAQIDAAQSIGADGWMLWNPRNVYTAAGLPPKPGMEMNSHGGAPGNLGRIGTGTCSRNIAEDAPRLGR</sequence>
<keyword evidence="2" id="KW-1185">Reference proteome</keyword>
<gene>
    <name evidence="1" type="ORF">EC580_008710</name>
</gene>
<organism evidence="1 2">
    <name type="scientific">Acidithiobacillus sulfuriphilus</name>
    <dbReference type="NCBI Taxonomy" id="1867749"/>
    <lineage>
        <taxon>Bacteria</taxon>
        <taxon>Pseudomonadati</taxon>
        <taxon>Pseudomonadota</taxon>
        <taxon>Acidithiobacillia</taxon>
        <taxon>Acidithiobacillales</taxon>
        <taxon>Acidithiobacillaceae</taxon>
        <taxon>Acidithiobacillus</taxon>
    </lineage>
</organism>
<accession>A0ACD5HT23</accession>